<reference evidence="1" key="1">
    <citation type="submission" date="2021-02" db="EMBL/GenBank/DDBJ databases">
        <authorList>
            <person name="Nowell W R."/>
        </authorList>
    </citation>
    <scope>NUCLEOTIDE SEQUENCE</scope>
    <source>
        <strain evidence="1">Ploen Becks lab</strain>
    </source>
</reference>
<dbReference type="Proteomes" id="UP000663879">
    <property type="component" value="Unassembled WGS sequence"/>
</dbReference>
<accession>A0A814HFF0</accession>
<gene>
    <name evidence="1" type="ORF">OXX778_LOCUS16818</name>
</gene>
<feature type="non-terminal residue" evidence="1">
    <location>
        <position position="1"/>
    </location>
</feature>
<dbReference type="OrthoDB" id="430136at2759"/>
<evidence type="ECO:0000313" key="1">
    <source>
        <dbReference type="EMBL" id="CAF1009456.1"/>
    </source>
</evidence>
<sequence>MILNYLNQTRVLTKRIEILEKQLNHFDLIQKRKNFFNGAPSVNIFSLSEPLEPKEIYDSIKCRISEKIIVKTTLCVHDLSKDVFVSKTIWKSGVWERDMVEKFNDILKANPEFLVFDVGAQIGQYTLFAAKMGHKV</sequence>
<dbReference type="EMBL" id="CAJNOC010004099">
    <property type="protein sequence ID" value="CAF1009456.1"/>
    <property type="molecule type" value="Genomic_DNA"/>
</dbReference>
<protein>
    <submittedName>
        <fullName evidence="1">Uncharacterized protein</fullName>
    </submittedName>
</protein>
<name>A0A814HFF0_9BILA</name>
<proteinExistence type="predicted"/>
<keyword evidence="2" id="KW-1185">Reference proteome</keyword>
<feature type="non-terminal residue" evidence="1">
    <location>
        <position position="136"/>
    </location>
</feature>
<dbReference type="InterPro" id="IPR029063">
    <property type="entry name" value="SAM-dependent_MTases_sf"/>
</dbReference>
<organism evidence="1 2">
    <name type="scientific">Brachionus calyciflorus</name>
    <dbReference type="NCBI Taxonomy" id="104777"/>
    <lineage>
        <taxon>Eukaryota</taxon>
        <taxon>Metazoa</taxon>
        <taxon>Spiralia</taxon>
        <taxon>Gnathifera</taxon>
        <taxon>Rotifera</taxon>
        <taxon>Eurotatoria</taxon>
        <taxon>Monogononta</taxon>
        <taxon>Pseudotrocha</taxon>
        <taxon>Ploima</taxon>
        <taxon>Brachionidae</taxon>
        <taxon>Brachionus</taxon>
    </lineage>
</organism>
<dbReference type="SUPFAM" id="SSF53335">
    <property type="entry name" value="S-adenosyl-L-methionine-dependent methyltransferases"/>
    <property type="match status" value="1"/>
</dbReference>
<comment type="caution">
    <text evidence="1">The sequence shown here is derived from an EMBL/GenBank/DDBJ whole genome shotgun (WGS) entry which is preliminary data.</text>
</comment>
<evidence type="ECO:0000313" key="2">
    <source>
        <dbReference type="Proteomes" id="UP000663879"/>
    </source>
</evidence>
<dbReference type="AlphaFoldDB" id="A0A814HFF0"/>